<comment type="caution">
    <text evidence="2">The sequence shown here is derived from an EMBL/GenBank/DDBJ whole genome shotgun (WGS) entry which is preliminary data.</text>
</comment>
<dbReference type="Proteomes" id="UP001501265">
    <property type="component" value="Unassembled WGS sequence"/>
</dbReference>
<reference evidence="3" key="1">
    <citation type="journal article" date="2019" name="Int. J. Syst. Evol. Microbiol.">
        <title>The Global Catalogue of Microorganisms (GCM) 10K type strain sequencing project: providing services to taxonomists for standard genome sequencing and annotation.</title>
        <authorList>
            <consortium name="The Broad Institute Genomics Platform"/>
            <consortium name="The Broad Institute Genome Sequencing Center for Infectious Disease"/>
            <person name="Wu L."/>
            <person name="Ma J."/>
        </authorList>
    </citation>
    <scope>NUCLEOTIDE SEQUENCE [LARGE SCALE GENOMIC DNA]</scope>
    <source>
        <strain evidence="3">JCM 18081</strain>
    </source>
</reference>
<protein>
    <submittedName>
        <fullName evidence="2">Uncharacterized protein</fullName>
    </submittedName>
</protein>
<gene>
    <name evidence="2" type="ORF">GCM10023220_42610</name>
</gene>
<dbReference type="EMBL" id="BAABIG010000041">
    <property type="protein sequence ID" value="GAA4807761.1"/>
    <property type="molecule type" value="Genomic_DNA"/>
</dbReference>
<evidence type="ECO:0000313" key="3">
    <source>
        <dbReference type="Proteomes" id="UP001501265"/>
    </source>
</evidence>
<proteinExistence type="predicted"/>
<name>A0ABP9CCA4_9ACTN</name>
<evidence type="ECO:0000256" key="1">
    <source>
        <dbReference type="SAM" id="MobiDB-lite"/>
    </source>
</evidence>
<accession>A0ABP9CCA4</accession>
<feature type="region of interest" description="Disordered" evidence="1">
    <location>
        <begin position="437"/>
        <end position="473"/>
    </location>
</feature>
<sequence>MVRERLGPSSPKRVPEHALPLGLADTDTRLLAEVTGPPDSGRTRTLLRLHECVPDSVFLDATGLTCEDLILQLVERTGRTLPARRSDWAGVLADSAVRGGLVVIANTQRAGRTRRSAEPDRMVHRFAVQLAVAGRCEVVLERNLADTRKWHGNKVMTLQPVGQPESAAEHPAAEDPGDAGTDALRALALAEVRRTPYAVWSALAQALGRRAGRPVDVTALLRSTRAMIEVDADDCVSFRDERVAEALRRTTEPGLVRDVNRDVVEWLGAQPVTGTTGRYLVQGLAMHVVQADEFDSVQRRGRLAAHPDQVALIDAAQCDDAHPVRFDSPAGDAVNLWTSGVDSLSQGEWASWLHLTSTARGDRETAAEIAACGLDLPWKVRWARWRSPGAMDVRSVRPGPLHQLAVAGDDYRAGRTAVVARGGRDERYRVWDAATGEELAGPWPEGSPVEPGHPGRSGVPTRRQRSGSCGRRW</sequence>
<keyword evidence="3" id="KW-1185">Reference proteome</keyword>
<evidence type="ECO:0000313" key="2">
    <source>
        <dbReference type="EMBL" id="GAA4807761.1"/>
    </source>
</evidence>
<organism evidence="2 3">
    <name type="scientific">Streptomyces ziwulingensis</name>
    <dbReference type="NCBI Taxonomy" id="1045501"/>
    <lineage>
        <taxon>Bacteria</taxon>
        <taxon>Bacillati</taxon>
        <taxon>Actinomycetota</taxon>
        <taxon>Actinomycetes</taxon>
        <taxon>Kitasatosporales</taxon>
        <taxon>Streptomycetaceae</taxon>
        <taxon>Streptomyces</taxon>
    </lineage>
</organism>